<feature type="chain" id="PRO_5028861332" evidence="3">
    <location>
        <begin position="24"/>
        <end position="1516"/>
    </location>
</feature>
<feature type="compositionally biased region" description="Low complexity" evidence="1">
    <location>
        <begin position="860"/>
        <end position="870"/>
    </location>
</feature>
<feature type="compositionally biased region" description="Low complexity" evidence="1">
    <location>
        <begin position="123"/>
        <end position="134"/>
    </location>
</feature>
<dbReference type="GO" id="GO:0000282">
    <property type="term" value="P:cellular bud site selection"/>
    <property type="evidence" value="ECO:0007669"/>
    <property type="project" value="TreeGrafter"/>
</dbReference>
<feature type="region of interest" description="Disordered" evidence="1">
    <location>
        <begin position="822"/>
        <end position="870"/>
    </location>
</feature>
<feature type="region of interest" description="Disordered" evidence="1">
    <location>
        <begin position="1124"/>
        <end position="1157"/>
    </location>
</feature>
<feature type="compositionally biased region" description="Polar residues" evidence="1">
    <location>
        <begin position="822"/>
        <end position="859"/>
    </location>
</feature>
<feature type="compositionally biased region" description="Low complexity" evidence="1">
    <location>
        <begin position="1383"/>
        <end position="1392"/>
    </location>
</feature>
<keyword evidence="3" id="KW-0732">Signal</keyword>
<feature type="compositionally biased region" description="Polar residues" evidence="1">
    <location>
        <begin position="405"/>
        <end position="416"/>
    </location>
</feature>
<dbReference type="PANTHER" id="PTHR35778">
    <property type="entry name" value="SIGNALING MUCIN HKR1-RELATED"/>
    <property type="match status" value="1"/>
</dbReference>
<evidence type="ECO:0000256" key="1">
    <source>
        <dbReference type="SAM" id="MobiDB-lite"/>
    </source>
</evidence>
<dbReference type="Proteomes" id="UP000510647">
    <property type="component" value="Chromosome 1"/>
</dbReference>
<dbReference type="GO" id="GO:0009986">
    <property type="term" value="C:cell surface"/>
    <property type="evidence" value="ECO:0007669"/>
    <property type="project" value="TreeGrafter"/>
</dbReference>
<keyword evidence="2" id="KW-0472">Membrane</keyword>
<name>A0A7H9HPQ5_9SACH</name>
<feature type="signal peptide" evidence="3">
    <location>
        <begin position="1"/>
        <end position="23"/>
    </location>
</feature>
<feature type="compositionally biased region" description="Polar residues" evidence="1">
    <location>
        <begin position="84"/>
        <end position="99"/>
    </location>
</feature>
<dbReference type="GO" id="GO:0005886">
    <property type="term" value="C:plasma membrane"/>
    <property type="evidence" value="ECO:0007669"/>
    <property type="project" value="InterPro"/>
</dbReference>
<feature type="compositionally biased region" description="Low complexity" evidence="1">
    <location>
        <begin position="374"/>
        <end position="404"/>
    </location>
</feature>
<feature type="compositionally biased region" description="Polar residues" evidence="1">
    <location>
        <begin position="135"/>
        <end position="159"/>
    </location>
</feature>
<feature type="region of interest" description="Disordered" evidence="1">
    <location>
        <begin position="278"/>
        <end position="300"/>
    </location>
</feature>
<feature type="compositionally biased region" description="Low complexity" evidence="1">
    <location>
        <begin position="417"/>
        <end position="435"/>
    </location>
</feature>
<keyword evidence="2" id="KW-0812">Transmembrane</keyword>
<dbReference type="GO" id="GO:0005576">
    <property type="term" value="C:extracellular region"/>
    <property type="evidence" value="ECO:0007669"/>
    <property type="project" value="TreeGrafter"/>
</dbReference>
<feature type="compositionally biased region" description="Polar residues" evidence="1">
    <location>
        <begin position="1407"/>
        <end position="1417"/>
    </location>
</feature>
<feature type="compositionally biased region" description="Low complexity" evidence="1">
    <location>
        <begin position="317"/>
        <end position="344"/>
    </location>
</feature>
<evidence type="ECO:0000313" key="5">
    <source>
        <dbReference type="Proteomes" id="UP000510647"/>
    </source>
</evidence>
<protein>
    <submittedName>
        <fullName evidence="4">Uncharacterized protein</fullName>
    </submittedName>
</protein>
<sequence length="1516" mass="161667">MLQNYLLTQLLLLILFLISTAKGLPSPDVILGNPEARVNNVTNSKGASLSDTTGSYNLEGNDLQSTVTMETGSLKNSITPVYLVSSQTDPTPSGNTGLQSREPAGQSFKVSSRQGSGIPEVASSLSSDSITPSSGKTSSVPTAEFSQMTSMSPPSFESKALSASQGGLDSFSISSLITISTEASFASSGFNFLADSTSSLKLTQSAAKMYSSTVTEQLASAASRTSDLFSIGSTEIPARSLTVLSLTEFAGDALSDIGSFQSQILIDELYDLMGSEDETFSSTDQTSASSSFDVSSTSTSTDNTLEVASSISSTSTSISFSSLTSGTTSDQSSSAPDSSSKQSPVIQPPTSTDEEPSLGSFSKKTIDLVASQITSSESSDTSTVQTTRAKEPTTTSITGLTTSSPLQPTEEGNQYRTTDSPSTDAATTDSSTQQTEELTVYPSTTESQISSDGELSTFLITTDLTTKSSNELPTTSSISSTTENAILPVTTDLTTESSNELPATSSISSTTENAILPVTTDVTSQSAEDYTTFLITTESPNTASSASNEPSATTNPSFVFLGDTTSVPSSITMEQTIDIASYLSSPTSNSALITEWPETTNAELTSEATSPIDFASTVEVRSSPVLNTDYPTDFSVATSDNRAESTTVYNPQDLTLLSSTRQTEIPLTSNDGRSSSITMEATTLSSAQPITEVSNHDSSSEALVAFDSQSTEKSNALTTLTFSSSYSFASPVMPDISSLQSMPATDLRTQLQASSLQYTGKSEPISLVQSTIQPTGSSSGIEQVSSYQVSEPQAISSGAITESQSNVPTSISSGFVQESETANSLDSLHTSPKLSATVSTASVQESNYGMTPTDSHTGPESSSESAGSLVGSSQGLEYLTYRTSQMATPTQSLDITANSMGMLTTISTSSAVSTTTGTWWLPSSIEVQSQTSNAGTSSFNPSVTAILPQVIAPQSTVVPAPGSTKITIGFGRELNFEFLAEHPQSSAQIFAFLPSVLVYPFSTNQIKDYNGANDNFTVRCVHNGTTTVAPDSYFVEISTDLKQANEFSFANVSDVEVIEIQPMIIKQRNYLLSVAVVYFPGDLVSELQRYITNTNSTLYHNPNPTFNALAQLIDPSIPLTGLVDGPPGGSSPIPTQDPHSPSQPDASKSSSSDGESGSLETTVNSHITFAITKRLVAYLLCLVFGTLLWIIASLLIHRYLQNLRNRSTNMPNTFQDYEKRHYLSTDVTSFHSAISSASNHNGNLIQSINKDCASDHHLTGDLVVTGDNTVYSVSHNLEYYVDQDGSFYYAGAMDSTTDGNESTKHTSPDMEDIDDFLYSAEQEPASLAINETSYDIGSLEIDDEGNFIVSDPSEEVEPIVLQTDNSETVQSYNNRNLYKMTESTNSYENSSEARQTNDPSDPFEAQNHGSYFTDNNDNVIQYIPDGDSIEEYLYDGPTDAFSASGSPEVQIDEMDDDVIDIHVKDLDELDEEMYRRLSKIMEHQQNNESGNLHISNVIAAKAQRSEMKPRSQRDTQ</sequence>
<proteinExistence type="predicted"/>
<dbReference type="InterPro" id="IPR039295">
    <property type="entry name" value="MSB2"/>
</dbReference>
<reference evidence="4 5" key="1">
    <citation type="submission" date="2020-06" db="EMBL/GenBank/DDBJ databases">
        <title>The yeast mating-type switching endonuclease HO is a domesticated member of an unorthodox homing genetic element family.</title>
        <authorList>
            <person name="Coughlan A.Y."/>
            <person name="Lombardi L."/>
            <person name="Braun-Galleani S."/>
            <person name="Martos A.R."/>
            <person name="Galeote V."/>
            <person name="Bigey F."/>
            <person name="Dequin S."/>
            <person name="Byrne K.P."/>
            <person name="Wolfe K.H."/>
        </authorList>
    </citation>
    <scope>NUCLEOTIDE SEQUENCE [LARGE SCALE GENOMIC DNA]</scope>
    <source>
        <strain evidence="4 5">CBS2947</strain>
    </source>
</reference>
<gene>
    <name evidence="4" type="ORF">HG537_0A05390</name>
</gene>
<dbReference type="GO" id="GO:0006972">
    <property type="term" value="P:hyperosmotic response"/>
    <property type="evidence" value="ECO:0007669"/>
    <property type="project" value="TreeGrafter"/>
</dbReference>
<feature type="region of interest" description="Disordered" evidence="1">
    <location>
        <begin position="84"/>
        <end position="159"/>
    </location>
</feature>
<keyword evidence="2" id="KW-1133">Transmembrane helix</keyword>
<feature type="compositionally biased region" description="Low complexity" evidence="1">
    <location>
        <begin position="1140"/>
        <end position="1157"/>
    </location>
</feature>
<accession>A0A7H9HPQ5</accession>
<evidence type="ECO:0000313" key="4">
    <source>
        <dbReference type="EMBL" id="QLQ78292.1"/>
    </source>
</evidence>
<organism evidence="4 5">
    <name type="scientific">Torulaspora globosa</name>
    <dbReference type="NCBI Taxonomy" id="48254"/>
    <lineage>
        <taxon>Eukaryota</taxon>
        <taxon>Fungi</taxon>
        <taxon>Dikarya</taxon>
        <taxon>Ascomycota</taxon>
        <taxon>Saccharomycotina</taxon>
        <taxon>Saccharomycetes</taxon>
        <taxon>Saccharomycetales</taxon>
        <taxon>Saccharomycetaceae</taxon>
        <taxon>Torulaspora</taxon>
    </lineage>
</organism>
<evidence type="ECO:0000256" key="3">
    <source>
        <dbReference type="SAM" id="SignalP"/>
    </source>
</evidence>
<dbReference type="GO" id="GO:0001402">
    <property type="term" value="P:signal transduction involved in filamentous growth"/>
    <property type="evidence" value="ECO:0007669"/>
    <property type="project" value="TreeGrafter"/>
</dbReference>
<feature type="compositionally biased region" description="Low complexity" evidence="1">
    <location>
        <begin position="280"/>
        <end position="300"/>
    </location>
</feature>
<dbReference type="GO" id="GO:0007232">
    <property type="term" value="P:osmosensory signaling pathway via Sho1 osmosensor"/>
    <property type="evidence" value="ECO:0007669"/>
    <property type="project" value="InterPro"/>
</dbReference>
<feature type="region of interest" description="Disordered" evidence="1">
    <location>
        <begin position="317"/>
        <end position="360"/>
    </location>
</feature>
<dbReference type="GO" id="GO:0030427">
    <property type="term" value="C:site of polarized growth"/>
    <property type="evidence" value="ECO:0007669"/>
    <property type="project" value="TreeGrafter"/>
</dbReference>
<keyword evidence="5" id="KW-1185">Reference proteome</keyword>
<feature type="region of interest" description="Disordered" evidence="1">
    <location>
        <begin position="372"/>
        <end position="449"/>
    </location>
</feature>
<dbReference type="GO" id="GO:0031505">
    <property type="term" value="P:fungal-type cell wall organization"/>
    <property type="evidence" value="ECO:0007669"/>
    <property type="project" value="TreeGrafter"/>
</dbReference>
<dbReference type="EMBL" id="CP059267">
    <property type="protein sequence ID" value="QLQ78292.1"/>
    <property type="molecule type" value="Genomic_DNA"/>
</dbReference>
<dbReference type="PANTHER" id="PTHR35778:SF1">
    <property type="entry name" value="SIGNALING MUCIN HKR1-RELATED"/>
    <property type="match status" value="1"/>
</dbReference>
<dbReference type="GO" id="GO:0005034">
    <property type="term" value="F:osmosensor activity"/>
    <property type="evidence" value="ECO:0007669"/>
    <property type="project" value="InterPro"/>
</dbReference>
<feature type="region of interest" description="Disordered" evidence="1">
    <location>
        <begin position="1383"/>
        <end position="1417"/>
    </location>
</feature>
<dbReference type="OrthoDB" id="3366093at2759"/>
<evidence type="ECO:0000256" key="2">
    <source>
        <dbReference type="SAM" id="Phobius"/>
    </source>
</evidence>
<feature type="transmembrane region" description="Helical" evidence="2">
    <location>
        <begin position="1175"/>
        <end position="1196"/>
    </location>
</feature>